<evidence type="ECO:0000313" key="1">
    <source>
        <dbReference type="EMBL" id="KAG7047293.1"/>
    </source>
</evidence>
<sequence>MPLAGHRLLPTRALDWNFGNMSVESCVLKRGTL</sequence>
<proteinExistence type="predicted"/>
<dbReference type="EMBL" id="JAESDN010000007">
    <property type="protein sequence ID" value="KAG7047293.1"/>
    <property type="molecule type" value="Genomic_DNA"/>
</dbReference>
<gene>
    <name evidence="1" type="ORF">JMJ77_010646</name>
</gene>
<accession>A0A9P7R2H3</accession>
<dbReference type="Proteomes" id="UP000699042">
    <property type="component" value="Unassembled WGS sequence"/>
</dbReference>
<reference evidence="1" key="1">
    <citation type="submission" date="2021-05" db="EMBL/GenBank/DDBJ databases">
        <title>Comparative genomics of three Colletotrichum scovillei strains and genetic complementation revealed genes involved fungal growth and virulence on chili pepper.</title>
        <authorList>
            <person name="Hsieh D.-K."/>
            <person name="Chuang S.-C."/>
            <person name="Chen C.-Y."/>
            <person name="Chao Y.-T."/>
            <person name="Lu M.-Y.J."/>
            <person name="Lee M.-H."/>
            <person name="Shih M.-C."/>
        </authorList>
    </citation>
    <scope>NUCLEOTIDE SEQUENCE</scope>
    <source>
        <strain evidence="1">Coll-153</strain>
    </source>
</reference>
<keyword evidence="2" id="KW-1185">Reference proteome</keyword>
<protein>
    <submittedName>
        <fullName evidence="1">Uncharacterized protein</fullName>
    </submittedName>
</protein>
<dbReference type="AlphaFoldDB" id="A0A9P7R2H3"/>
<organism evidence="1 2">
    <name type="scientific">Colletotrichum scovillei</name>
    <dbReference type="NCBI Taxonomy" id="1209932"/>
    <lineage>
        <taxon>Eukaryota</taxon>
        <taxon>Fungi</taxon>
        <taxon>Dikarya</taxon>
        <taxon>Ascomycota</taxon>
        <taxon>Pezizomycotina</taxon>
        <taxon>Sordariomycetes</taxon>
        <taxon>Hypocreomycetidae</taxon>
        <taxon>Glomerellales</taxon>
        <taxon>Glomerellaceae</taxon>
        <taxon>Colletotrichum</taxon>
        <taxon>Colletotrichum acutatum species complex</taxon>
    </lineage>
</organism>
<evidence type="ECO:0000313" key="2">
    <source>
        <dbReference type="Proteomes" id="UP000699042"/>
    </source>
</evidence>
<name>A0A9P7R2H3_9PEZI</name>
<comment type="caution">
    <text evidence="1">The sequence shown here is derived from an EMBL/GenBank/DDBJ whole genome shotgun (WGS) entry which is preliminary data.</text>
</comment>